<evidence type="ECO:0000313" key="1">
    <source>
        <dbReference type="EMBL" id="CCB87790.1"/>
    </source>
</evidence>
<gene>
    <name evidence="1" type="ordered locus">SNE_B24310</name>
</gene>
<protein>
    <submittedName>
        <fullName evidence="1">Uncharacterized protein</fullName>
    </submittedName>
</protein>
<keyword evidence="2" id="KW-1185">Reference proteome</keyword>
<proteinExistence type="predicted"/>
<reference evidence="1 2" key="2">
    <citation type="journal article" date="2011" name="Mol. Biol. Evol.">
        <title>Unity in variety--the pan-genome of the Chlamydiae.</title>
        <authorList>
            <person name="Collingro A."/>
            <person name="Tischler P."/>
            <person name="Weinmaier T."/>
            <person name="Penz T."/>
            <person name="Heinz E."/>
            <person name="Brunham R.C."/>
            <person name="Read T.D."/>
            <person name="Bavoil P.M."/>
            <person name="Sachse K."/>
            <person name="Kahane S."/>
            <person name="Friedman M.G."/>
            <person name="Rattei T."/>
            <person name="Myers G.S."/>
            <person name="Horn M."/>
        </authorList>
    </citation>
    <scope>NUCLEOTIDE SEQUENCE [LARGE SCALE GENOMIC DNA]</scope>
    <source>
        <strain evidence="2">ATCC VR-1471 / Z</strain>
        <plasmid evidence="1 2">pSn</plasmid>
    </source>
</reference>
<dbReference type="AlphaFoldDB" id="F8L2U4"/>
<accession>F8L2U4</accession>
<geneLocation type="plasmid" evidence="1 2">
    <name>pSn</name>
</geneLocation>
<sequence length="92" mass="10867">MGISVFAKPVRKGREALYIYDKASKRRIRRPTKSICCEKGFTTYERFGYSKLRQPFKESGFAEPKFIVAEDLKDFFEREKIRGVEFEPMTMP</sequence>
<dbReference type="Proteomes" id="UP000000496">
    <property type="component" value="Plasmid pSn"/>
</dbReference>
<dbReference type="RefSeq" id="WP_013935024.1">
    <property type="nucleotide sequence ID" value="NC_015710.1"/>
</dbReference>
<dbReference type="EMBL" id="FR872581">
    <property type="protein sequence ID" value="CCB87790.1"/>
    <property type="molecule type" value="Genomic_DNA"/>
</dbReference>
<dbReference type="KEGG" id="sng:SNE_B24310"/>
<organism evidence="1 2">
    <name type="scientific">Simkania negevensis (strain ATCC VR-1471 / DSM 27360 / Z)</name>
    <dbReference type="NCBI Taxonomy" id="331113"/>
    <lineage>
        <taxon>Bacteria</taxon>
        <taxon>Pseudomonadati</taxon>
        <taxon>Chlamydiota</taxon>
        <taxon>Chlamydiia</taxon>
        <taxon>Parachlamydiales</taxon>
        <taxon>Simkaniaceae</taxon>
        <taxon>Simkania</taxon>
    </lineage>
</organism>
<name>F8L2U4_SIMNZ</name>
<keyword evidence="1" id="KW-0614">Plasmid</keyword>
<dbReference type="HOGENOM" id="CLU_2411583_0_0_0"/>
<reference key="1">
    <citation type="journal article" date="2011" name="Mol. Biol. Evol.">
        <title>Unity in variety -- the pan-genome of the Chlamydiae.</title>
        <authorList>
            <person name="Collingro A."/>
            <person name="Tischler P."/>
            <person name="Weinmaier T."/>
            <person name="Penz T."/>
            <person name="Heinz E."/>
            <person name="Brunham R.C."/>
            <person name="Read T.D."/>
            <person name="Bavoil P.M."/>
            <person name="Sachse K."/>
            <person name="Kahane S."/>
            <person name="Friedman M.G."/>
            <person name="Rattei T."/>
            <person name="Myers G.S.A."/>
            <person name="Horn M."/>
        </authorList>
    </citation>
    <scope>NUCLEOTIDE SEQUENCE</scope>
    <source>
        <strain>Z</strain>
    </source>
</reference>
<evidence type="ECO:0000313" key="2">
    <source>
        <dbReference type="Proteomes" id="UP000000496"/>
    </source>
</evidence>